<keyword evidence="2" id="KW-0472">Membrane</keyword>
<evidence type="ECO:0000256" key="1">
    <source>
        <dbReference type="SAM" id="MobiDB-lite"/>
    </source>
</evidence>
<protein>
    <submittedName>
        <fullName evidence="3">Uncharacterized protein</fullName>
    </submittedName>
</protein>
<reference evidence="3" key="2">
    <citation type="submission" date="2020-08" db="EMBL/GenBank/DDBJ databases">
        <title>Plant Genome Project.</title>
        <authorList>
            <person name="Zhang R.-G."/>
        </authorList>
    </citation>
    <scope>NUCLEOTIDE SEQUENCE</scope>
    <source>
        <strain evidence="3">Huo1</strain>
        <tissue evidence="3">Leaf</tissue>
    </source>
</reference>
<reference evidence="3" key="1">
    <citation type="submission" date="2018-01" db="EMBL/GenBank/DDBJ databases">
        <authorList>
            <person name="Mao J.F."/>
        </authorList>
    </citation>
    <scope>NUCLEOTIDE SEQUENCE</scope>
    <source>
        <strain evidence="3">Huo1</strain>
        <tissue evidence="3">Leaf</tissue>
    </source>
</reference>
<gene>
    <name evidence="3" type="ORF">SASPL_154039</name>
</gene>
<dbReference type="Proteomes" id="UP000298416">
    <property type="component" value="Unassembled WGS sequence"/>
</dbReference>
<keyword evidence="2" id="KW-0812">Transmembrane</keyword>
<feature type="transmembrane region" description="Helical" evidence="2">
    <location>
        <begin position="93"/>
        <end position="119"/>
    </location>
</feature>
<dbReference type="AlphaFoldDB" id="A0A8X8YYB0"/>
<evidence type="ECO:0000256" key="2">
    <source>
        <dbReference type="SAM" id="Phobius"/>
    </source>
</evidence>
<dbReference type="PANTHER" id="PTHR36343:SF1">
    <property type="entry name" value="EXPRESSED PROTEIN"/>
    <property type="match status" value="1"/>
</dbReference>
<feature type="region of interest" description="Disordered" evidence="1">
    <location>
        <begin position="151"/>
        <end position="173"/>
    </location>
</feature>
<dbReference type="EMBL" id="PNBA02000022">
    <property type="protein sequence ID" value="KAG6385211.1"/>
    <property type="molecule type" value="Genomic_DNA"/>
</dbReference>
<sequence length="287" mass="32490">MAAEVGIFSAVSLKLPITNHKLFSPPFPLHNLKKRSHGFKVSANLGGGGEPGEGEIKKGGKKKFITKEQEPEQYWQTAGEREGENPMKTPLPYIIIFVLSSSSHGSFLIPIIFIFLFTLSKRKPQFHQEKQQPTLQEEVVLMGSQDLYSESESMEQFSSSEDHSSDMEQRLDCSDGSISDEESLIEIEIPSGQFVWNGNNVKCCKEFHKDFWGEMNEFNEEDDNLIEIDIKMGFIKCSERGGWGVVAKTMSHDTPSKAMGLIHKEKRVFEISGCGYRVDMFPYEARF</sequence>
<comment type="caution">
    <text evidence="3">The sequence shown here is derived from an EMBL/GenBank/DDBJ whole genome shotgun (WGS) entry which is preliminary data.</text>
</comment>
<evidence type="ECO:0000313" key="3">
    <source>
        <dbReference type="EMBL" id="KAG6385211.1"/>
    </source>
</evidence>
<feature type="compositionally biased region" description="Basic and acidic residues" evidence="1">
    <location>
        <begin position="160"/>
        <end position="173"/>
    </location>
</feature>
<evidence type="ECO:0000313" key="4">
    <source>
        <dbReference type="Proteomes" id="UP000298416"/>
    </source>
</evidence>
<organism evidence="3">
    <name type="scientific">Salvia splendens</name>
    <name type="common">Scarlet sage</name>
    <dbReference type="NCBI Taxonomy" id="180675"/>
    <lineage>
        <taxon>Eukaryota</taxon>
        <taxon>Viridiplantae</taxon>
        <taxon>Streptophyta</taxon>
        <taxon>Embryophyta</taxon>
        <taxon>Tracheophyta</taxon>
        <taxon>Spermatophyta</taxon>
        <taxon>Magnoliopsida</taxon>
        <taxon>eudicotyledons</taxon>
        <taxon>Gunneridae</taxon>
        <taxon>Pentapetalae</taxon>
        <taxon>asterids</taxon>
        <taxon>lamiids</taxon>
        <taxon>Lamiales</taxon>
        <taxon>Lamiaceae</taxon>
        <taxon>Nepetoideae</taxon>
        <taxon>Mentheae</taxon>
        <taxon>Salviinae</taxon>
        <taxon>Salvia</taxon>
        <taxon>Salvia subgen. Calosphace</taxon>
        <taxon>core Calosphace</taxon>
    </lineage>
</organism>
<dbReference type="PANTHER" id="PTHR36343">
    <property type="entry name" value="EXPRESSED PROTEIN"/>
    <property type="match status" value="1"/>
</dbReference>
<name>A0A8X8YYB0_SALSN</name>
<proteinExistence type="predicted"/>
<accession>A0A8X8YYB0</accession>
<dbReference type="GO" id="GO:0009507">
    <property type="term" value="C:chloroplast"/>
    <property type="evidence" value="ECO:0007669"/>
    <property type="project" value="TreeGrafter"/>
</dbReference>
<keyword evidence="2" id="KW-1133">Transmembrane helix</keyword>
<keyword evidence="4" id="KW-1185">Reference proteome</keyword>